<dbReference type="GeneID" id="108562393"/>
<proteinExistence type="predicted"/>
<evidence type="ECO:0000259" key="1">
    <source>
        <dbReference type="PROSITE" id="PS52001"/>
    </source>
</evidence>
<dbReference type="InterPro" id="IPR009422">
    <property type="entry name" value="Gemin6"/>
</dbReference>
<dbReference type="PROSITE" id="PS52001">
    <property type="entry name" value="AD"/>
    <property type="match status" value="1"/>
</dbReference>
<dbReference type="InterPro" id="IPR046856">
    <property type="entry name" value="Gemin6_C"/>
</dbReference>
<dbReference type="PANTHER" id="PTHR14710">
    <property type="entry name" value="GEM-ASSOCIATED PROTEIN 6"/>
    <property type="match status" value="1"/>
</dbReference>
<organism evidence="2 3">
    <name type="scientific">Nicrophorus vespilloides</name>
    <name type="common">Boreal carrion beetle</name>
    <dbReference type="NCBI Taxonomy" id="110193"/>
    <lineage>
        <taxon>Eukaryota</taxon>
        <taxon>Metazoa</taxon>
        <taxon>Ecdysozoa</taxon>
        <taxon>Arthropoda</taxon>
        <taxon>Hexapoda</taxon>
        <taxon>Insecta</taxon>
        <taxon>Pterygota</taxon>
        <taxon>Neoptera</taxon>
        <taxon>Endopterygota</taxon>
        <taxon>Coleoptera</taxon>
        <taxon>Polyphaga</taxon>
        <taxon>Staphyliniformia</taxon>
        <taxon>Silphidae</taxon>
        <taxon>Nicrophorinae</taxon>
        <taxon>Nicrophorus</taxon>
    </lineage>
</organism>
<evidence type="ECO:0000313" key="2">
    <source>
        <dbReference type="Proteomes" id="UP000695000"/>
    </source>
</evidence>
<reference evidence="3" key="1">
    <citation type="submission" date="2025-08" db="UniProtKB">
        <authorList>
            <consortium name="RefSeq"/>
        </authorList>
    </citation>
    <scope>IDENTIFICATION</scope>
    <source>
        <tissue evidence="3">Whole Larva</tissue>
    </source>
</reference>
<gene>
    <name evidence="3" type="primary">LOC108562393</name>
</gene>
<name>A0ABM1MNP6_NICVS</name>
<evidence type="ECO:0000313" key="3">
    <source>
        <dbReference type="RefSeq" id="XP_017776196.1"/>
    </source>
</evidence>
<sequence>MDLKDIVQCPLKMKNSIGSNVEIETVDKRMHTGVLHCIDPMSSAIVLINENETENEISIINFNSVQKYKTISPGYFIEQCVPIDAVTLIDEDTLRLKREKLRDWFKLNLIDIEEDGKVLKYKDYLIVEPPYDTEHCYCTNTIILERIYDLINKMPS</sequence>
<dbReference type="Pfam" id="PF20417">
    <property type="entry name" value="Gemin6_C"/>
    <property type="match status" value="1"/>
</dbReference>
<feature type="domain" description="AD" evidence="1">
    <location>
        <begin position="58"/>
        <end position="156"/>
    </location>
</feature>
<dbReference type="RefSeq" id="XP_017776196.1">
    <property type="nucleotide sequence ID" value="XM_017920707.1"/>
</dbReference>
<accession>A0ABM1MNP6</accession>
<dbReference type="Proteomes" id="UP000695000">
    <property type="component" value="Unplaced"/>
</dbReference>
<keyword evidence="2" id="KW-1185">Reference proteome</keyword>
<dbReference type="InterPro" id="IPR047574">
    <property type="entry name" value="AD"/>
</dbReference>
<dbReference type="PANTHER" id="PTHR14710:SF2">
    <property type="entry name" value="GEM-ASSOCIATED PROTEIN 6"/>
    <property type="match status" value="1"/>
</dbReference>
<dbReference type="Gene3D" id="2.30.30.100">
    <property type="match status" value="1"/>
</dbReference>
<protein>
    <submittedName>
        <fullName evidence="3">Uncharacterized protein LOC108562393</fullName>
    </submittedName>
</protein>